<dbReference type="AlphaFoldDB" id="A0A4Y2V7P0"/>
<keyword evidence="3" id="KW-1185">Reference proteome</keyword>
<accession>A0A4Y2V7P0</accession>
<sequence>MFSESKYSRSAQSADSGAFAASHHKRRNNSWKSKTKPQKEVDNKFKIKCFKCKKWGGHKATQCKSQRQSTPGRKQENAGLLTSTKCNYPYRDKLPK</sequence>
<evidence type="ECO:0000256" key="1">
    <source>
        <dbReference type="SAM" id="MobiDB-lite"/>
    </source>
</evidence>
<name>A0A4Y2V7P0_ARAVE</name>
<dbReference type="OrthoDB" id="413361at2759"/>
<comment type="caution">
    <text evidence="2">The sequence shown here is derived from an EMBL/GenBank/DDBJ whole genome shotgun (WGS) entry which is preliminary data.</text>
</comment>
<feature type="compositionally biased region" description="Basic residues" evidence="1">
    <location>
        <begin position="22"/>
        <end position="36"/>
    </location>
</feature>
<gene>
    <name evidence="2" type="ORF">AVEN_177455_1</name>
</gene>
<dbReference type="Proteomes" id="UP000499080">
    <property type="component" value="Unassembled WGS sequence"/>
</dbReference>
<dbReference type="EMBL" id="BGPR01043901">
    <property type="protein sequence ID" value="GBO20568.1"/>
    <property type="molecule type" value="Genomic_DNA"/>
</dbReference>
<feature type="compositionally biased region" description="Polar residues" evidence="1">
    <location>
        <begin position="62"/>
        <end position="72"/>
    </location>
</feature>
<protein>
    <submittedName>
        <fullName evidence="2">Uncharacterized protein</fullName>
    </submittedName>
</protein>
<proteinExistence type="predicted"/>
<evidence type="ECO:0000313" key="2">
    <source>
        <dbReference type="EMBL" id="GBO20568.1"/>
    </source>
</evidence>
<feature type="region of interest" description="Disordered" evidence="1">
    <location>
        <begin position="1"/>
        <end position="40"/>
    </location>
</feature>
<reference evidence="2 3" key="1">
    <citation type="journal article" date="2019" name="Sci. Rep.">
        <title>Orb-weaving spider Araneus ventricosus genome elucidates the spidroin gene catalogue.</title>
        <authorList>
            <person name="Kono N."/>
            <person name="Nakamura H."/>
            <person name="Ohtoshi R."/>
            <person name="Moran D.A.P."/>
            <person name="Shinohara A."/>
            <person name="Yoshida Y."/>
            <person name="Fujiwara M."/>
            <person name="Mori M."/>
            <person name="Tomita M."/>
            <person name="Arakawa K."/>
        </authorList>
    </citation>
    <scope>NUCLEOTIDE SEQUENCE [LARGE SCALE GENOMIC DNA]</scope>
</reference>
<feature type="region of interest" description="Disordered" evidence="1">
    <location>
        <begin position="56"/>
        <end position="96"/>
    </location>
</feature>
<organism evidence="2 3">
    <name type="scientific">Araneus ventricosus</name>
    <name type="common">Orbweaver spider</name>
    <name type="synonym">Epeira ventricosa</name>
    <dbReference type="NCBI Taxonomy" id="182803"/>
    <lineage>
        <taxon>Eukaryota</taxon>
        <taxon>Metazoa</taxon>
        <taxon>Ecdysozoa</taxon>
        <taxon>Arthropoda</taxon>
        <taxon>Chelicerata</taxon>
        <taxon>Arachnida</taxon>
        <taxon>Araneae</taxon>
        <taxon>Araneomorphae</taxon>
        <taxon>Entelegynae</taxon>
        <taxon>Araneoidea</taxon>
        <taxon>Araneidae</taxon>
        <taxon>Araneus</taxon>
    </lineage>
</organism>
<evidence type="ECO:0000313" key="3">
    <source>
        <dbReference type="Proteomes" id="UP000499080"/>
    </source>
</evidence>